<proteinExistence type="predicted"/>
<keyword evidence="11" id="KW-1185">Reference proteome</keyword>
<evidence type="ECO:0000313" key="10">
    <source>
        <dbReference type="EMBL" id="RCN35915.1"/>
    </source>
</evidence>
<keyword evidence="6" id="KW-0804">Transcription</keyword>
<evidence type="ECO:0000313" key="11">
    <source>
        <dbReference type="Proteomes" id="UP000252519"/>
    </source>
</evidence>
<dbReference type="PANTHER" id="PTHR47630">
    <property type="entry name" value="NUCLEAR HORMONE RECEPTOR FAMILY-RELATED-RELATED"/>
    <property type="match status" value="1"/>
</dbReference>
<evidence type="ECO:0000256" key="8">
    <source>
        <dbReference type="ARBA" id="ARBA00023242"/>
    </source>
</evidence>
<keyword evidence="4" id="KW-0805">Transcription regulation</keyword>
<accession>A0A368FYU8</accession>
<keyword evidence="3" id="KW-0862">Zinc</keyword>
<dbReference type="GO" id="GO:0043565">
    <property type="term" value="F:sequence-specific DNA binding"/>
    <property type="evidence" value="ECO:0007669"/>
    <property type="project" value="InterPro"/>
</dbReference>
<dbReference type="Proteomes" id="UP000252519">
    <property type="component" value="Unassembled WGS sequence"/>
</dbReference>
<dbReference type="Pfam" id="PF00105">
    <property type="entry name" value="zf-C4"/>
    <property type="match status" value="1"/>
</dbReference>
<dbReference type="Gene3D" id="1.10.565.10">
    <property type="entry name" value="Retinoid X Receptor"/>
    <property type="match status" value="1"/>
</dbReference>
<organism evidence="10 11">
    <name type="scientific">Ancylostoma caninum</name>
    <name type="common">Dog hookworm</name>
    <dbReference type="NCBI Taxonomy" id="29170"/>
    <lineage>
        <taxon>Eukaryota</taxon>
        <taxon>Metazoa</taxon>
        <taxon>Ecdysozoa</taxon>
        <taxon>Nematoda</taxon>
        <taxon>Chromadorea</taxon>
        <taxon>Rhabditida</taxon>
        <taxon>Rhabditina</taxon>
        <taxon>Rhabditomorpha</taxon>
        <taxon>Strongyloidea</taxon>
        <taxon>Ancylostomatidae</taxon>
        <taxon>Ancylostomatinae</taxon>
        <taxon>Ancylostoma</taxon>
    </lineage>
</organism>
<name>A0A368FYU8_ANCCA</name>
<keyword evidence="7" id="KW-0675">Receptor</keyword>
<evidence type="ECO:0000256" key="1">
    <source>
        <dbReference type="ARBA" id="ARBA00022723"/>
    </source>
</evidence>
<evidence type="ECO:0000259" key="9">
    <source>
        <dbReference type="PROSITE" id="PS51843"/>
    </source>
</evidence>
<dbReference type="GO" id="GO:0008270">
    <property type="term" value="F:zinc ion binding"/>
    <property type="evidence" value="ECO:0007669"/>
    <property type="project" value="UniProtKB-KW"/>
</dbReference>
<keyword evidence="2" id="KW-0863">Zinc-finger</keyword>
<evidence type="ECO:0000256" key="2">
    <source>
        <dbReference type="ARBA" id="ARBA00022771"/>
    </source>
</evidence>
<dbReference type="InterPro" id="IPR000536">
    <property type="entry name" value="Nucl_hrmn_rcpt_lig-bd"/>
</dbReference>
<dbReference type="InterPro" id="IPR001628">
    <property type="entry name" value="Znf_hrmn_rcpt"/>
</dbReference>
<evidence type="ECO:0000256" key="3">
    <source>
        <dbReference type="ARBA" id="ARBA00022833"/>
    </source>
</evidence>
<comment type="caution">
    <text evidence="10">The sequence shown here is derived from an EMBL/GenBank/DDBJ whole genome shotgun (WGS) entry which is preliminary data.</text>
</comment>
<dbReference type="AlphaFoldDB" id="A0A368FYU8"/>
<keyword evidence="8" id="KW-0539">Nucleus</keyword>
<dbReference type="SUPFAM" id="SSF48508">
    <property type="entry name" value="Nuclear receptor ligand-binding domain"/>
    <property type="match status" value="1"/>
</dbReference>
<dbReference type="STRING" id="29170.A0A368FYU8"/>
<evidence type="ECO:0000256" key="6">
    <source>
        <dbReference type="ARBA" id="ARBA00023163"/>
    </source>
</evidence>
<evidence type="ECO:0000256" key="7">
    <source>
        <dbReference type="ARBA" id="ARBA00023170"/>
    </source>
</evidence>
<dbReference type="InterPro" id="IPR052499">
    <property type="entry name" value="C.elegans_NHRs"/>
</dbReference>
<feature type="domain" description="NR LBD" evidence="9">
    <location>
        <begin position="114"/>
        <end position="306"/>
    </location>
</feature>
<dbReference type="PANTHER" id="PTHR47630:SF6">
    <property type="entry name" value="NUCLEAR HORMONE RECEPTOR FAMILY"/>
    <property type="match status" value="1"/>
</dbReference>
<dbReference type="Gene3D" id="3.30.50.10">
    <property type="entry name" value="Erythroid Transcription Factor GATA-1, subunit A"/>
    <property type="match status" value="1"/>
</dbReference>
<evidence type="ECO:0000256" key="4">
    <source>
        <dbReference type="ARBA" id="ARBA00023015"/>
    </source>
</evidence>
<sequence length="306" mass="35450">MTKFSYIMTSAETRNNCKACRFTKCLQANMTEQDVGRFRKNSTLFNRTKSVVPYFRKHHRKLQLNKIPDVTSIGIHFLQGFEKAPRAMDYAKTLVYIERLCDNPEASRSSFTYSLDTSLADVLQRPNLCCARTPIGWNEDEYVEQSNILDIAKQVYCRTVTHFADFAASCPELQMLEAKDRLVVCSNNFCGVVLFLLVYNAYINNCEGILLPHGFKYTLSIEREDHEFNEFLHELIDYLHRNVVNVFRDIQISVEEYTFVKNLLLFSGGGLQNFFWCRHCNQDCVFPKVQVFTIPLAHYVSGRGSM</sequence>
<reference evidence="10 11" key="1">
    <citation type="submission" date="2014-10" db="EMBL/GenBank/DDBJ databases">
        <title>Draft genome of the hookworm Ancylostoma caninum.</title>
        <authorList>
            <person name="Mitreva M."/>
        </authorList>
    </citation>
    <scope>NUCLEOTIDE SEQUENCE [LARGE SCALE GENOMIC DNA]</scope>
    <source>
        <strain evidence="10 11">Baltimore</strain>
    </source>
</reference>
<dbReference type="OrthoDB" id="5808658at2759"/>
<protein>
    <recommendedName>
        <fullName evidence="9">NR LBD domain-containing protein</fullName>
    </recommendedName>
</protein>
<keyword evidence="1" id="KW-0479">Metal-binding</keyword>
<dbReference type="PROSITE" id="PS51843">
    <property type="entry name" value="NR_LBD"/>
    <property type="match status" value="1"/>
</dbReference>
<gene>
    <name evidence="10" type="ORF">ANCCAN_18219</name>
</gene>
<dbReference type="InterPro" id="IPR013088">
    <property type="entry name" value="Znf_NHR/GATA"/>
</dbReference>
<evidence type="ECO:0000256" key="5">
    <source>
        <dbReference type="ARBA" id="ARBA00023125"/>
    </source>
</evidence>
<dbReference type="InterPro" id="IPR035500">
    <property type="entry name" value="NHR-like_dom_sf"/>
</dbReference>
<dbReference type="GO" id="GO:0003700">
    <property type="term" value="F:DNA-binding transcription factor activity"/>
    <property type="evidence" value="ECO:0007669"/>
    <property type="project" value="InterPro"/>
</dbReference>
<dbReference type="SUPFAM" id="SSF57716">
    <property type="entry name" value="Glucocorticoid receptor-like (DNA-binding domain)"/>
    <property type="match status" value="1"/>
</dbReference>
<keyword evidence="5" id="KW-0238">DNA-binding</keyword>
<dbReference type="EMBL" id="JOJR01000612">
    <property type="protein sequence ID" value="RCN35915.1"/>
    <property type="molecule type" value="Genomic_DNA"/>
</dbReference>
<dbReference type="Pfam" id="PF00104">
    <property type="entry name" value="Hormone_recep"/>
    <property type="match status" value="1"/>
</dbReference>